<sequence length="174" mass="19194">MARLEFVDASTPGVDAALVNMVKERRGGELLNLDKLLLHSAPLARGWNAMFGAIRTGCILDGGVRELVILLVAILNRAPYEFAQHAPVALEEGVPQSKIDALANWAESGEFNPRERDALAYATAMTLQVQVPDDVFANVRRHFGDREMVELTATIAGYNMVSRFLEAMQIEVER</sequence>
<gene>
    <name evidence="2" type="ORF">GHT07_05065</name>
</gene>
<accession>A0A844B5N6</accession>
<comment type="caution">
    <text evidence="2">The sequence shown here is derived from an EMBL/GenBank/DDBJ whole genome shotgun (WGS) entry which is preliminary data.</text>
</comment>
<evidence type="ECO:0000259" key="1">
    <source>
        <dbReference type="Pfam" id="PF02627"/>
    </source>
</evidence>
<name>A0A844B5N6_9BURK</name>
<dbReference type="PANTHER" id="PTHR34846:SF11">
    <property type="entry name" value="4-CARBOXYMUCONOLACTONE DECARBOXYLASE FAMILY PROTEIN (AFU_ORTHOLOGUE AFUA_6G11590)"/>
    <property type="match status" value="1"/>
</dbReference>
<dbReference type="InterPro" id="IPR003779">
    <property type="entry name" value="CMD-like"/>
</dbReference>
<evidence type="ECO:0000313" key="3">
    <source>
        <dbReference type="Proteomes" id="UP000487350"/>
    </source>
</evidence>
<dbReference type="GO" id="GO:0051920">
    <property type="term" value="F:peroxiredoxin activity"/>
    <property type="evidence" value="ECO:0007669"/>
    <property type="project" value="InterPro"/>
</dbReference>
<organism evidence="2 3">
    <name type="scientific">Caenimonas koreensis DSM 17982</name>
    <dbReference type="NCBI Taxonomy" id="1121255"/>
    <lineage>
        <taxon>Bacteria</taxon>
        <taxon>Pseudomonadati</taxon>
        <taxon>Pseudomonadota</taxon>
        <taxon>Betaproteobacteria</taxon>
        <taxon>Burkholderiales</taxon>
        <taxon>Comamonadaceae</taxon>
        <taxon>Caenimonas</taxon>
    </lineage>
</organism>
<dbReference type="EMBL" id="WJBU01000004">
    <property type="protein sequence ID" value="MRD46636.1"/>
    <property type="molecule type" value="Genomic_DNA"/>
</dbReference>
<evidence type="ECO:0000313" key="2">
    <source>
        <dbReference type="EMBL" id="MRD46636.1"/>
    </source>
</evidence>
<dbReference type="Gene3D" id="1.20.1290.10">
    <property type="entry name" value="AhpD-like"/>
    <property type="match status" value="1"/>
</dbReference>
<keyword evidence="3" id="KW-1185">Reference proteome</keyword>
<proteinExistence type="predicted"/>
<dbReference type="PANTHER" id="PTHR34846">
    <property type="entry name" value="4-CARBOXYMUCONOLACTONE DECARBOXYLASE FAMILY PROTEIN (AFU_ORTHOLOGUE AFUA_6G11590)"/>
    <property type="match status" value="1"/>
</dbReference>
<protein>
    <submittedName>
        <fullName evidence="2">Carboxymuconolactone decarboxylase family protein</fullName>
    </submittedName>
</protein>
<dbReference type="Proteomes" id="UP000487350">
    <property type="component" value="Unassembled WGS sequence"/>
</dbReference>
<reference evidence="2 3" key="1">
    <citation type="submission" date="2019-11" db="EMBL/GenBank/DDBJ databases">
        <title>Caenimonas koreensis gen. nov., sp. nov., isolated from activated sludge.</title>
        <authorList>
            <person name="Seung H.R."/>
        </authorList>
    </citation>
    <scope>NUCLEOTIDE SEQUENCE [LARGE SCALE GENOMIC DNA]</scope>
    <source>
        <strain evidence="2 3">EMB320</strain>
    </source>
</reference>
<dbReference type="InterPro" id="IPR029032">
    <property type="entry name" value="AhpD-like"/>
</dbReference>
<feature type="domain" description="Carboxymuconolactone decarboxylase-like" evidence="1">
    <location>
        <begin position="43"/>
        <end position="123"/>
    </location>
</feature>
<dbReference type="OrthoDB" id="4704294at2"/>
<dbReference type="SUPFAM" id="SSF69118">
    <property type="entry name" value="AhpD-like"/>
    <property type="match status" value="1"/>
</dbReference>
<dbReference type="AlphaFoldDB" id="A0A844B5N6"/>
<dbReference type="RefSeq" id="WP_153583978.1">
    <property type="nucleotide sequence ID" value="NZ_WJBU01000004.1"/>
</dbReference>
<dbReference type="Pfam" id="PF02627">
    <property type="entry name" value="CMD"/>
    <property type="match status" value="1"/>
</dbReference>